<dbReference type="RefSeq" id="WP_097052697.1">
    <property type="nucleotide sequence ID" value="NZ_JPWA01000001.1"/>
</dbReference>
<accession>A0A367UK48</accession>
<dbReference type="Proteomes" id="UP000252419">
    <property type="component" value="Unassembled WGS sequence"/>
</dbReference>
<dbReference type="AlphaFoldDB" id="A0A367UK48"/>
<reference evidence="1 2" key="1">
    <citation type="submission" date="2014-07" db="EMBL/GenBank/DDBJ databases">
        <title>Draft genome sequence of Thalassospira xianhensis P-4 (MCCC 1A02616).</title>
        <authorList>
            <person name="Lai Q."/>
            <person name="Shao Z."/>
        </authorList>
    </citation>
    <scope>NUCLEOTIDE SEQUENCE [LARGE SCALE GENOMIC DNA]</scope>
    <source>
        <strain evidence="1 2">MCCC 1A02616</strain>
    </source>
</reference>
<protein>
    <recommendedName>
        <fullName evidence="3">RES domain-containing protein</fullName>
    </recommendedName>
</protein>
<name>A0A367UK48_9PROT</name>
<proteinExistence type="predicted"/>
<comment type="caution">
    <text evidence="1">The sequence shown here is derived from an EMBL/GenBank/DDBJ whole genome shotgun (WGS) entry which is preliminary data.</text>
</comment>
<keyword evidence="2" id="KW-1185">Reference proteome</keyword>
<gene>
    <name evidence="1" type="ORF">TH5_01130</name>
</gene>
<evidence type="ECO:0000313" key="1">
    <source>
        <dbReference type="EMBL" id="RCK07704.1"/>
    </source>
</evidence>
<evidence type="ECO:0008006" key="3">
    <source>
        <dbReference type="Google" id="ProtNLM"/>
    </source>
</evidence>
<sequence>MVAFFICDTRIIKARRNMGAQPSTIAYKKNALRADHGEPLVLFHGSKEKFSSFSHRPGGDQGFHFGSEAQARMRAGSSGWLYSVVLNVSRIKNAKDTGSWGKDTFRRARAAGYDCIRYLNRYEGVTTERINELSANGTLSKLDSLSDKDFLRVVPEADYSYAVFDPGLIHVLSVESLSPEASVASTMLP</sequence>
<evidence type="ECO:0000313" key="2">
    <source>
        <dbReference type="Proteomes" id="UP000252419"/>
    </source>
</evidence>
<dbReference type="EMBL" id="JPWA01000001">
    <property type="protein sequence ID" value="RCK07704.1"/>
    <property type="molecule type" value="Genomic_DNA"/>
</dbReference>
<organism evidence="1 2">
    <name type="scientific">Thalassospira xianhensis MCCC 1A02616</name>
    <dbReference type="NCBI Taxonomy" id="1177929"/>
    <lineage>
        <taxon>Bacteria</taxon>
        <taxon>Pseudomonadati</taxon>
        <taxon>Pseudomonadota</taxon>
        <taxon>Alphaproteobacteria</taxon>
        <taxon>Rhodospirillales</taxon>
        <taxon>Thalassospiraceae</taxon>
        <taxon>Thalassospira</taxon>
    </lineage>
</organism>